<keyword evidence="7" id="KW-1003">Cell membrane</keyword>
<evidence type="ECO:0000256" key="7">
    <source>
        <dbReference type="HAMAP-Rule" id="MF_01456"/>
    </source>
</evidence>
<dbReference type="GO" id="GO:0042773">
    <property type="term" value="P:ATP synthesis coupled electron transport"/>
    <property type="evidence" value="ECO:0007669"/>
    <property type="project" value="InterPro"/>
</dbReference>
<evidence type="ECO:0000256" key="3">
    <source>
        <dbReference type="ARBA" id="ARBA00022448"/>
    </source>
</evidence>
<keyword evidence="5 7" id="KW-1133">Transmembrane helix</keyword>
<keyword evidence="7" id="KW-0830">Ubiquinone</keyword>
<dbReference type="InterPro" id="IPR039428">
    <property type="entry name" value="NUOK/Mnh_C1-like"/>
</dbReference>
<dbReference type="GO" id="GO:0005886">
    <property type="term" value="C:plasma membrane"/>
    <property type="evidence" value="ECO:0007669"/>
    <property type="project" value="UniProtKB-SubCell"/>
</dbReference>
<keyword evidence="7" id="KW-0874">Quinone</keyword>
<dbReference type="Pfam" id="PF00420">
    <property type="entry name" value="Oxidored_q2"/>
    <property type="match status" value="1"/>
</dbReference>
<dbReference type="PANTHER" id="PTHR11434">
    <property type="entry name" value="NADH-UBIQUINONE OXIDOREDUCTASE SUBUNIT ND4L"/>
    <property type="match status" value="1"/>
</dbReference>
<sequence length="95" mass="10301">MIFFVSGILFLSGLFMLLTRKDMIGALLGVEFMLNAPAMNFAFLSTEGGTIDGYVMVVFIIALAALETVVALTVVFSIRRLYGTIEIDRASSLKG</sequence>
<dbReference type="GO" id="GO:0048038">
    <property type="term" value="F:quinone binding"/>
    <property type="evidence" value="ECO:0007669"/>
    <property type="project" value="UniProtKB-KW"/>
</dbReference>
<comment type="caution">
    <text evidence="7">Lacks conserved residue(s) required for the propagation of feature annotation.</text>
</comment>
<accession>A0A833M040</accession>
<comment type="similarity">
    <text evidence="2 7">Belongs to the complex I subunit 4L family.</text>
</comment>
<evidence type="ECO:0000256" key="6">
    <source>
        <dbReference type="ARBA" id="ARBA00023136"/>
    </source>
</evidence>
<reference evidence="8 9" key="1">
    <citation type="submission" date="2019-10" db="EMBL/GenBank/DDBJ databases">
        <title>Extracellular Electron Transfer in a Candidatus Methanoperedens spp. Enrichment Culture.</title>
        <authorList>
            <person name="Berger S."/>
            <person name="Rangel Shaw D."/>
            <person name="Berben T."/>
            <person name="In 'T Zandt M."/>
            <person name="Frank J."/>
            <person name="Reimann J."/>
            <person name="Jetten M.S.M."/>
            <person name="Welte C.U."/>
        </authorList>
    </citation>
    <scope>NUCLEOTIDE SEQUENCE [LARGE SCALE GENOMIC DNA]</scope>
    <source>
        <strain evidence="8">SB12</strain>
    </source>
</reference>
<keyword evidence="3 7" id="KW-0813">Transport</keyword>
<dbReference type="EMBL" id="WBUI01000002">
    <property type="protein sequence ID" value="KAB2934886.1"/>
    <property type="molecule type" value="Genomic_DNA"/>
</dbReference>
<organism evidence="8 9">
    <name type="scientific">Leptonema illini</name>
    <dbReference type="NCBI Taxonomy" id="183"/>
    <lineage>
        <taxon>Bacteria</taxon>
        <taxon>Pseudomonadati</taxon>
        <taxon>Spirochaetota</taxon>
        <taxon>Spirochaetia</taxon>
        <taxon>Leptospirales</taxon>
        <taxon>Leptospiraceae</taxon>
        <taxon>Leptonema</taxon>
    </lineage>
</organism>
<keyword evidence="8" id="KW-0560">Oxidoreductase</keyword>
<evidence type="ECO:0000256" key="2">
    <source>
        <dbReference type="ARBA" id="ARBA00010519"/>
    </source>
</evidence>
<evidence type="ECO:0000256" key="5">
    <source>
        <dbReference type="ARBA" id="ARBA00022989"/>
    </source>
</evidence>
<feature type="transmembrane region" description="Helical" evidence="7">
    <location>
        <begin position="53"/>
        <end position="76"/>
    </location>
</feature>
<dbReference type="PANTHER" id="PTHR11434:SF16">
    <property type="entry name" value="NADH-UBIQUINONE OXIDOREDUCTASE CHAIN 4L"/>
    <property type="match status" value="1"/>
</dbReference>
<dbReference type="GO" id="GO:0030964">
    <property type="term" value="C:NADH dehydrogenase complex"/>
    <property type="evidence" value="ECO:0007669"/>
    <property type="project" value="TreeGrafter"/>
</dbReference>
<comment type="function">
    <text evidence="7">NDH-1 shuttles electrons from NADH, via FMN and iron-sulfur (Fe-S) centers, to quinones in the respiratory chain. The immediate electron acceptor for the enzyme in this species is believed to be ubiquinone. Couples the redox reaction to proton translocation (for every two electrons transferred, four hydrogen ions are translocated across the cytoplasmic membrane), and thus conserves the redox energy in a proton gradient.</text>
</comment>
<dbReference type="Proteomes" id="UP000460298">
    <property type="component" value="Unassembled WGS sequence"/>
</dbReference>
<comment type="subcellular location">
    <subcellularLocation>
        <location evidence="7">Cell membrane</location>
        <topology evidence="7">Multi-pass membrane protein</topology>
    </subcellularLocation>
    <subcellularLocation>
        <location evidence="1">Membrane</location>
        <topology evidence="1">Multi-pass membrane protein</topology>
    </subcellularLocation>
</comment>
<dbReference type="AlphaFoldDB" id="A0A833M040"/>
<keyword evidence="6 7" id="KW-0472">Membrane</keyword>
<dbReference type="InterPro" id="IPR001133">
    <property type="entry name" value="NADH_UbQ_OxRdtase_chain4L/K"/>
</dbReference>
<proteinExistence type="inferred from homology"/>
<evidence type="ECO:0000313" key="9">
    <source>
        <dbReference type="Proteomes" id="UP000460298"/>
    </source>
</evidence>
<comment type="subunit">
    <text evidence="7">NDH-1 is composed of 14 different subunits. Subunits NuoA, H, J, K, L, M, N constitute the membrane sector of the complex.</text>
</comment>
<evidence type="ECO:0000256" key="4">
    <source>
        <dbReference type="ARBA" id="ARBA00022692"/>
    </source>
</evidence>
<name>A0A833M040_9LEPT</name>
<keyword evidence="7" id="KW-1278">Translocase</keyword>
<keyword evidence="7" id="KW-0520">NAD</keyword>
<keyword evidence="4 7" id="KW-0812">Transmembrane</keyword>
<gene>
    <name evidence="7 8" type="primary">nuoK</name>
    <name evidence="8" type="ORF">F9K24_03660</name>
</gene>
<dbReference type="HAMAP" id="MF_01456">
    <property type="entry name" value="NDH1_NuoK"/>
    <property type="match status" value="1"/>
</dbReference>
<dbReference type="EC" id="7.1.1.-" evidence="7"/>
<dbReference type="Gene3D" id="1.10.287.3510">
    <property type="match status" value="1"/>
</dbReference>
<comment type="catalytic activity">
    <reaction evidence="7">
        <text>a quinone + NADH + 5 H(+)(in) = a quinol + NAD(+) + 4 H(+)(out)</text>
        <dbReference type="Rhea" id="RHEA:57888"/>
        <dbReference type="ChEBI" id="CHEBI:15378"/>
        <dbReference type="ChEBI" id="CHEBI:24646"/>
        <dbReference type="ChEBI" id="CHEBI:57540"/>
        <dbReference type="ChEBI" id="CHEBI:57945"/>
        <dbReference type="ChEBI" id="CHEBI:132124"/>
    </reaction>
</comment>
<evidence type="ECO:0000313" key="8">
    <source>
        <dbReference type="EMBL" id="KAB2934886.1"/>
    </source>
</evidence>
<dbReference type="NCBIfam" id="NF004320">
    <property type="entry name" value="PRK05715.1-2"/>
    <property type="match status" value="1"/>
</dbReference>
<evidence type="ECO:0000256" key="1">
    <source>
        <dbReference type="ARBA" id="ARBA00004141"/>
    </source>
</evidence>
<comment type="caution">
    <text evidence="8">The sequence shown here is derived from an EMBL/GenBank/DDBJ whole genome shotgun (WGS) entry which is preliminary data.</text>
</comment>
<protein>
    <recommendedName>
        <fullName evidence="7">NADH-quinone oxidoreductase subunit K</fullName>
        <ecNumber evidence="7">7.1.1.-</ecNumber>
    </recommendedName>
    <alternativeName>
        <fullName evidence="7">NADH dehydrogenase I subunit K</fullName>
    </alternativeName>
    <alternativeName>
        <fullName evidence="7">NDH-1 subunit K</fullName>
    </alternativeName>
</protein>
<dbReference type="GO" id="GO:0050136">
    <property type="term" value="F:NADH dehydrogenase (quinone) (non-electrogenic) activity"/>
    <property type="evidence" value="ECO:0007669"/>
    <property type="project" value="UniProtKB-UniRule"/>
</dbReference>